<feature type="compositionally biased region" description="Basic and acidic residues" evidence="1">
    <location>
        <begin position="283"/>
        <end position="300"/>
    </location>
</feature>
<gene>
    <name evidence="3" type="ORF">BJ684DRAFT_17388</name>
</gene>
<reference evidence="4" key="1">
    <citation type="journal article" date="2018" name="Nat. Microbiol.">
        <title>Leveraging single-cell genomics to expand the fungal tree of life.</title>
        <authorList>
            <person name="Ahrendt S.R."/>
            <person name="Quandt C.A."/>
            <person name="Ciobanu D."/>
            <person name="Clum A."/>
            <person name="Salamov A."/>
            <person name="Andreopoulos B."/>
            <person name="Cheng J.F."/>
            <person name="Woyke T."/>
            <person name="Pelin A."/>
            <person name="Henrissat B."/>
            <person name="Reynolds N.K."/>
            <person name="Benny G.L."/>
            <person name="Smith M.E."/>
            <person name="James T.Y."/>
            <person name="Grigoriev I.V."/>
        </authorList>
    </citation>
    <scope>NUCLEOTIDE SEQUENCE [LARGE SCALE GENOMIC DNA]</scope>
</reference>
<evidence type="ECO:0000259" key="2">
    <source>
        <dbReference type="Pfam" id="PF02541"/>
    </source>
</evidence>
<dbReference type="Gene3D" id="1.10.3210.10">
    <property type="entry name" value="Hypothetical protein af1432"/>
    <property type="match status" value="1"/>
</dbReference>
<dbReference type="Pfam" id="PF02541">
    <property type="entry name" value="Ppx-GppA"/>
    <property type="match status" value="1"/>
</dbReference>
<dbReference type="InterPro" id="IPR043129">
    <property type="entry name" value="ATPase_NBD"/>
</dbReference>
<proteinExistence type="predicted"/>
<dbReference type="SUPFAM" id="SSF53067">
    <property type="entry name" value="Actin-like ATPase domain"/>
    <property type="match status" value="2"/>
</dbReference>
<dbReference type="InterPro" id="IPR003695">
    <property type="entry name" value="Ppx_GppA_N"/>
</dbReference>
<dbReference type="Gene3D" id="3.30.420.40">
    <property type="match status" value="1"/>
</dbReference>
<dbReference type="Proteomes" id="UP000267251">
    <property type="component" value="Unassembled WGS sequence"/>
</dbReference>
<name>A0A4P9Y2Q3_9FUNG</name>
<dbReference type="PANTHER" id="PTHR30005:SF0">
    <property type="entry name" value="RETROGRADE REGULATION PROTEIN 2"/>
    <property type="match status" value="1"/>
</dbReference>
<organism evidence="3 4">
    <name type="scientific">Piptocephalis cylindrospora</name>
    <dbReference type="NCBI Taxonomy" id="1907219"/>
    <lineage>
        <taxon>Eukaryota</taxon>
        <taxon>Fungi</taxon>
        <taxon>Fungi incertae sedis</taxon>
        <taxon>Zoopagomycota</taxon>
        <taxon>Zoopagomycotina</taxon>
        <taxon>Zoopagomycetes</taxon>
        <taxon>Zoopagales</taxon>
        <taxon>Piptocephalidaceae</taxon>
        <taxon>Piptocephalis</taxon>
    </lineage>
</organism>
<sequence length="645" mass="70397">MPQPIQPFAVVDVGSNGIRFTIFSAKERHLPVLYRERVGISLFKEKKPSGDGEDRTLTLPKEALERVGMAFTRLKRLTVEAGVQETLVVGTETVRLLGNEEDLTRIIQEASGWSLQALSSADEARYGALGVIATTGASSGIIVDLGGGSVQCSHLTLSHDSESPGSTSPKVQVGWPVRSLPYGAAAVMARLEEARLDGLEKKRSRRGSKGSSWAILSGFKGLRKNSQESKGTSPSPPSPPSPQDPSESDEDVSLVMEKAVKHSLLQLMDTWGMVEAMPIPTNPHRDGEETHPTDETKREEEGETDETTKDTVIIPKRCYLTGGGGRAMGYLIMHVTNAPLKLIEGWTLPISTVLEYMDGWDKDVRKGVAPRGLPPVQRILGVSKRRLAQLPAILLILGQVLSVLRDRGVREVSWSMGGMREGLAYGKLLSSQERLVESPVLSTLQAWLKVHGGGIVAPVEARALVRTIQSDLHLQLHHPRRSLGGMLSLEEQPTVHVMEMAIQLSQLGSSLPPDNEEARSRYAASFFLSDGEGASWNGLEHRERVALAIILSSRWSKICPIDPDTLTLLDPIEQGRCQGIGRILSLILSTCPTSLDPILAGRTRLSWEVQEGDGKVKKDGTRKRRVLLTTLDKEESPKSSIAIPW</sequence>
<dbReference type="EMBL" id="KZ988487">
    <property type="protein sequence ID" value="RKP12090.1"/>
    <property type="molecule type" value="Genomic_DNA"/>
</dbReference>
<feature type="domain" description="Ppx/GppA phosphatase N-terminal" evidence="2">
    <location>
        <begin position="22"/>
        <end position="156"/>
    </location>
</feature>
<evidence type="ECO:0000313" key="4">
    <source>
        <dbReference type="Proteomes" id="UP000267251"/>
    </source>
</evidence>
<accession>A0A4P9Y2Q3</accession>
<dbReference type="GO" id="GO:0006357">
    <property type="term" value="P:regulation of transcription by RNA polymerase II"/>
    <property type="evidence" value="ECO:0007669"/>
    <property type="project" value="TreeGrafter"/>
</dbReference>
<evidence type="ECO:0000313" key="3">
    <source>
        <dbReference type="EMBL" id="RKP12090.1"/>
    </source>
</evidence>
<dbReference type="AlphaFoldDB" id="A0A4P9Y2Q3"/>
<evidence type="ECO:0000256" key="1">
    <source>
        <dbReference type="SAM" id="MobiDB-lite"/>
    </source>
</evidence>
<keyword evidence="4" id="KW-1185">Reference proteome</keyword>
<feature type="region of interest" description="Disordered" evidence="1">
    <location>
        <begin position="276"/>
        <end position="308"/>
    </location>
</feature>
<dbReference type="InterPro" id="IPR050273">
    <property type="entry name" value="GppA/Ppx_hydrolase"/>
</dbReference>
<feature type="region of interest" description="Disordered" evidence="1">
    <location>
        <begin position="223"/>
        <end position="252"/>
    </location>
</feature>
<protein>
    <submittedName>
        <fullName evidence="3">Ppx/GppA phosphatase family-domain-containing protein</fullName>
    </submittedName>
</protein>
<dbReference type="Gene3D" id="3.30.420.150">
    <property type="entry name" value="Exopolyphosphatase. Domain 2"/>
    <property type="match status" value="2"/>
</dbReference>
<dbReference type="OrthoDB" id="2014654at2759"/>
<feature type="compositionally biased region" description="Pro residues" evidence="1">
    <location>
        <begin position="234"/>
        <end position="243"/>
    </location>
</feature>
<dbReference type="PANTHER" id="PTHR30005">
    <property type="entry name" value="EXOPOLYPHOSPHATASE"/>
    <property type="match status" value="1"/>
</dbReference>